<dbReference type="InterPro" id="IPR036312">
    <property type="entry name" value="Bifun_inhib/LTP/seed_sf"/>
</dbReference>
<dbReference type="GO" id="GO:0006869">
    <property type="term" value="P:lipid transport"/>
    <property type="evidence" value="ECO:0007669"/>
    <property type="project" value="InterPro"/>
</dbReference>
<dbReference type="SMART" id="SM00499">
    <property type="entry name" value="AAI"/>
    <property type="match status" value="1"/>
</dbReference>
<keyword evidence="1" id="KW-0813">Transport</keyword>
<gene>
    <name evidence="5" type="ORF">CARUB_v10011969mg</name>
</gene>
<dbReference type="EMBL" id="KB870805">
    <property type="protein sequence ID" value="EOA37603.1"/>
    <property type="molecule type" value="Genomic_DNA"/>
</dbReference>
<keyword evidence="2" id="KW-0446">Lipid-binding</keyword>
<feature type="signal peptide" evidence="3">
    <location>
        <begin position="1"/>
        <end position="25"/>
    </location>
</feature>
<evidence type="ECO:0000256" key="1">
    <source>
        <dbReference type="ARBA" id="ARBA00022448"/>
    </source>
</evidence>
<dbReference type="PANTHER" id="PTHR33214:SF47">
    <property type="entry name" value="BIFUNCTIONAL INHIBITOR_LIPID-TRANSFER PROTEIN_SEED STORAGE 2S ALBUMIN SUPERFAMILY PROTEIN"/>
    <property type="match status" value="1"/>
</dbReference>
<organism evidence="5 6">
    <name type="scientific">Capsella rubella</name>
    <dbReference type="NCBI Taxonomy" id="81985"/>
    <lineage>
        <taxon>Eukaryota</taxon>
        <taxon>Viridiplantae</taxon>
        <taxon>Streptophyta</taxon>
        <taxon>Embryophyta</taxon>
        <taxon>Tracheophyta</taxon>
        <taxon>Spermatophyta</taxon>
        <taxon>Magnoliopsida</taxon>
        <taxon>eudicotyledons</taxon>
        <taxon>Gunneridae</taxon>
        <taxon>Pentapetalae</taxon>
        <taxon>rosids</taxon>
        <taxon>malvids</taxon>
        <taxon>Brassicales</taxon>
        <taxon>Brassicaceae</taxon>
        <taxon>Camelineae</taxon>
        <taxon>Capsella</taxon>
    </lineage>
</organism>
<evidence type="ECO:0000313" key="5">
    <source>
        <dbReference type="EMBL" id="EOA37603.1"/>
    </source>
</evidence>
<sequence>MMMKFITFLFISLVMSSLAPTKVAACAVMDLAPCLSAVQGGSQPSAECCTKLKDNQSCFCDYLKDPLVGPFLSAGKKVLADCNVPIPSC</sequence>
<dbReference type="GO" id="GO:0008289">
    <property type="term" value="F:lipid binding"/>
    <property type="evidence" value="ECO:0007669"/>
    <property type="project" value="UniProtKB-KW"/>
</dbReference>
<dbReference type="InterPro" id="IPR016140">
    <property type="entry name" value="Bifunc_inhib/LTP/seed_store"/>
</dbReference>
<dbReference type="Gene3D" id="1.10.110.10">
    <property type="entry name" value="Plant lipid-transfer and hydrophobic proteins"/>
    <property type="match status" value="1"/>
</dbReference>
<evidence type="ECO:0000256" key="2">
    <source>
        <dbReference type="ARBA" id="ARBA00023121"/>
    </source>
</evidence>
<proteinExistence type="predicted"/>
<feature type="domain" description="Bifunctional inhibitor/plant lipid transfer protein/seed storage helical" evidence="4">
    <location>
        <begin position="26"/>
        <end position="89"/>
    </location>
</feature>
<dbReference type="SUPFAM" id="SSF47699">
    <property type="entry name" value="Bifunctional inhibitor/lipid-transfer protein/seed storage 2S albumin"/>
    <property type="match status" value="1"/>
</dbReference>
<dbReference type="Proteomes" id="UP000029121">
    <property type="component" value="Unassembled WGS sequence"/>
</dbReference>
<dbReference type="AlphaFoldDB" id="R0IKQ9"/>
<dbReference type="STRING" id="81985.R0IKQ9"/>
<dbReference type="Pfam" id="PF00234">
    <property type="entry name" value="Tryp_alpha_amyl"/>
    <property type="match status" value="1"/>
</dbReference>
<reference evidence="6" key="1">
    <citation type="journal article" date="2013" name="Nat. Genet.">
        <title>The Capsella rubella genome and the genomic consequences of rapid mating system evolution.</title>
        <authorList>
            <person name="Slotte T."/>
            <person name="Hazzouri K.M."/>
            <person name="Agren J.A."/>
            <person name="Koenig D."/>
            <person name="Maumus F."/>
            <person name="Guo Y.L."/>
            <person name="Steige K."/>
            <person name="Platts A.E."/>
            <person name="Escobar J.S."/>
            <person name="Newman L.K."/>
            <person name="Wang W."/>
            <person name="Mandakova T."/>
            <person name="Vello E."/>
            <person name="Smith L.M."/>
            <person name="Henz S.R."/>
            <person name="Steffen J."/>
            <person name="Takuno S."/>
            <person name="Brandvain Y."/>
            <person name="Coop G."/>
            <person name="Andolfatto P."/>
            <person name="Hu T.T."/>
            <person name="Blanchette M."/>
            <person name="Clark R.M."/>
            <person name="Quesneville H."/>
            <person name="Nordborg M."/>
            <person name="Gaut B.S."/>
            <person name="Lysak M.A."/>
            <person name="Jenkins J."/>
            <person name="Grimwood J."/>
            <person name="Chapman J."/>
            <person name="Prochnik S."/>
            <person name="Shu S."/>
            <person name="Rokhsar D."/>
            <person name="Schmutz J."/>
            <person name="Weigel D."/>
            <person name="Wright S.I."/>
        </authorList>
    </citation>
    <scope>NUCLEOTIDE SEQUENCE [LARGE SCALE GENOMIC DNA]</scope>
    <source>
        <strain evidence="6">cv. Monte Gargano</strain>
    </source>
</reference>
<dbReference type="InterPro" id="IPR033872">
    <property type="entry name" value="nsLTP2"/>
</dbReference>
<name>R0IKQ9_9BRAS</name>
<dbReference type="CDD" id="cd01959">
    <property type="entry name" value="nsLTP2"/>
    <property type="match status" value="1"/>
</dbReference>
<feature type="chain" id="PRO_5004353116" description="Bifunctional inhibitor/plant lipid transfer protein/seed storage helical domain-containing protein" evidence="3">
    <location>
        <begin position="26"/>
        <end position="89"/>
    </location>
</feature>
<evidence type="ECO:0000313" key="6">
    <source>
        <dbReference type="Proteomes" id="UP000029121"/>
    </source>
</evidence>
<dbReference type="PANTHER" id="PTHR33214">
    <property type="entry name" value="BIFUNCTIONAL INHIBITOR/LIPID-TRANSFER PROTEIN/SEED STORAGE 2S ALBUMIN SUPERFAMILY PROTEIN"/>
    <property type="match status" value="1"/>
</dbReference>
<evidence type="ECO:0000256" key="3">
    <source>
        <dbReference type="SAM" id="SignalP"/>
    </source>
</evidence>
<keyword evidence="3" id="KW-0732">Signal</keyword>
<keyword evidence="6" id="KW-1185">Reference proteome</keyword>
<protein>
    <recommendedName>
        <fullName evidence="4">Bifunctional inhibitor/plant lipid transfer protein/seed storage helical domain-containing protein</fullName>
    </recommendedName>
</protein>
<evidence type="ECO:0000259" key="4">
    <source>
        <dbReference type="SMART" id="SM00499"/>
    </source>
</evidence>
<accession>R0IKQ9</accession>